<evidence type="ECO:0000313" key="3">
    <source>
        <dbReference type="Proteomes" id="UP000284366"/>
    </source>
</evidence>
<dbReference type="RefSeq" id="WP_118047617.1">
    <property type="nucleotide sequence ID" value="NZ_JAQCUW010000021.1"/>
</dbReference>
<dbReference type="EMBL" id="QRZG01000031">
    <property type="protein sequence ID" value="RGV50209.1"/>
    <property type="molecule type" value="Genomic_DNA"/>
</dbReference>
<evidence type="ECO:0000256" key="1">
    <source>
        <dbReference type="SAM" id="MobiDB-lite"/>
    </source>
</evidence>
<gene>
    <name evidence="2" type="ORF">DWW09_15035</name>
</gene>
<name>A0A412XYJ9_9BACE</name>
<dbReference type="AlphaFoldDB" id="A0A412XYJ9"/>
<reference evidence="2 3" key="1">
    <citation type="submission" date="2018-08" db="EMBL/GenBank/DDBJ databases">
        <title>A genome reference for cultivated species of the human gut microbiota.</title>
        <authorList>
            <person name="Zou Y."/>
            <person name="Xue W."/>
            <person name="Luo G."/>
        </authorList>
    </citation>
    <scope>NUCLEOTIDE SEQUENCE [LARGE SCALE GENOMIC DNA]</scope>
    <source>
        <strain evidence="2 3">AF14-27</strain>
    </source>
</reference>
<proteinExistence type="predicted"/>
<sequence length="262" mass="30055">MNYIELVNNFWTVRRIRPMTSYEADFYFYLLKECNSRNWTNPFELPSRNVELELGISRKTICDLRNKLQQKGLISFKEGNKRANGAFYQILYVSDGNKNGNESGNVNGNINGNVNGNPLYKQKHKQKPMGENNSGELFPPEPPPKKKPPKTKVEFIPPTVEEVREYFRGKLPDWELQADIFYNHFSGLGWKTATGAKVERWDSRANLWIIEKKQQGNGKTETQGQNGRHADKAAKARNLIAEYAAIEQGYDAVSHQTEIPDL</sequence>
<organism evidence="2 3">
    <name type="scientific">Bacteroides clarus</name>
    <dbReference type="NCBI Taxonomy" id="626929"/>
    <lineage>
        <taxon>Bacteria</taxon>
        <taxon>Pseudomonadati</taxon>
        <taxon>Bacteroidota</taxon>
        <taxon>Bacteroidia</taxon>
        <taxon>Bacteroidales</taxon>
        <taxon>Bacteroidaceae</taxon>
        <taxon>Bacteroides</taxon>
    </lineage>
</organism>
<protein>
    <submittedName>
        <fullName evidence="2">Uncharacterized protein</fullName>
    </submittedName>
</protein>
<dbReference type="Proteomes" id="UP000284366">
    <property type="component" value="Unassembled WGS sequence"/>
</dbReference>
<comment type="caution">
    <text evidence="2">The sequence shown here is derived from an EMBL/GenBank/DDBJ whole genome shotgun (WGS) entry which is preliminary data.</text>
</comment>
<evidence type="ECO:0000313" key="2">
    <source>
        <dbReference type="EMBL" id="RGV50209.1"/>
    </source>
</evidence>
<accession>A0A412XYJ9</accession>
<feature type="region of interest" description="Disordered" evidence="1">
    <location>
        <begin position="120"/>
        <end position="152"/>
    </location>
</feature>